<dbReference type="PROSITE" id="PS51365">
    <property type="entry name" value="RENAL_DIPEPTIDASE_2"/>
    <property type="match status" value="1"/>
</dbReference>
<accession>A0A2P6MKU2</accession>
<gene>
    <name evidence="1" type="ORF">C6I21_02885</name>
</gene>
<dbReference type="Gene3D" id="3.20.20.140">
    <property type="entry name" value="Metal-dependent hydrolases"/>
    <property type="match status" value="1"/>
</dbReference>
<dbReference type="EMBL" id="PVNS01000002">
    <property type="protein sequence ID" value="PRO66883.1"/>
    <property type="molecule type" value="Genomic_DNA"/>
</dbReference>
<sequence>MTAPVYDLHCDVLLKLAEEKGADFEKGIQLDAGLPQLKRGGARLQFFAVFLEPDVPPEKTFSEAVRQVDLFHEVVARTPGMVFIDDWRKLAQLKEGDIGCVLTLEGAEPIHHDLSRMSYFYDRGVRSLGLTWNQANLTADGIGETRGAGLTSFGKEVVQWNTERGVLTDVSHLSVQGVYDVLSLDAYALATHSNAKSVCGHRRNLSDDQLKMLFEKKGLCGLVYNPPFVIDGADANLDDLLAHTEHMLELGGENCIALGSDFDGIEEKVEGLSDASGHRVLQERLKSVFGVDITEKISWKNAHEFLLRAGK</sequence>
<reference evidence="1 2" key="1">
    <citation type="submission" date="2018-03" db="EMBL/GenBank/DDBJ databases">
        <title>Bacillus urumqiensis sp. nov., a moderately haloalkaliphilic bacterium isolated from a salt lake.</title>
        <authorList>
            <person name="Zhao B."/>
            <person name="Liao Z."/>
        </authorList>
    </citation>
    <scope>NUCLEOTIDE SEQUENCE [LARGE SCALE GENOMIC DNA]</scope>
    <source>
        <strain evidence="1 2">BZ-SZ-XJ18</strain>
    </source>
</reference>
<keyword evidence="2" id="KW-1185">Reference proteome</keyword>
<protein>
    <submittedName>
        <fullName evidence="1">Diguanylate cyclase</fullName>
    </submittedName>
</protein>
<dbReference type="Proteomes" id="UP000243650">
    <property type="component" value="Unassembled WGS sequence"/>
</dbReference>
<dbReference type="OrthoDB" id="9804920at2"/>
<name>A0A2P6MKU2_ALKUR</name>
<dbReference type="InterPro" id="IPR032466">
    <property type="entry name" value="Metal_Hydrolase"/>
</dbReference>
<organism evidence="1 2">
    <name type="scientific">Alkalicoccus urumqiensis</name>
    <name type="common">Bacillus urumqiensis</name>
    <dbReference type="NCBI Taxonomy" id="1548213"/>
    <lineage>
        <taxon>Bacteria</taxon>
        <taxon>Bacillati</taxon>
        <taxon>Bacillota</taxon>
        <taxon>Bacilli</taxon>
        <taxon>Bacillales</taxon>
        <taxon>Bacillaceae</taxon>
        <taxon>Alkalicoccus</taxon>
    </lineage>
</organism>
<dbReference type="PANTHER" id="PTHR10443">
    <property type="entry name" value="MICROSOMAL DIPEPTIDASE"/>
    <property type="match status" value="1"/>
</dbReference>
<dbReference type="GO" id="GO:0070573">
    <property type="term" value="F:metallodipeptidase activity"/>
    <property type="evidence" value="ECO:0007669"/>
    <property type="project" value="InterPro"/>
</dbReference>
<dbReference type="InterPro" id="IPR008257">
    <property type="entry name" value="Pept_M19"/>
</dbReference>
<dbReference type="RefSeq" id="WP_105957919.1">
    <property type="nucleotide sequence ID" value="NZ_PVNS01000002.1"/>
</dbReference>
<dbReference type="GO" id="GO:0006508">
    <property type="term" value="P:proteolysis"/>
    <property type="evidence" value="ECO:0007669"/>
    <property type="project" value="InterPro"/>
</dbReference>
<comment type="caution">
    <text evidence="1">The sequence shown here is derived from an EMBL/GenBank/DDBJ whole genome shotgun (WGS) entry which is preliminary data.</text>
</comment>
<evidence type="ECO:0000313" key="1">
    <source>
        <dbReference type="EMBL" id="PRO66883.1"/>
    </source>
</evidence>
<dbReference type="CDD" id="cd01301">
    <property type="entry name" value="rDP_like"/>
    <property type="match status" value="1"/>
</dbReference>
<evidence type="ECO:0000313" key="2">
    <source>
        <dbReference type="Proteomes" id="UP000243650"/>
    </source>
</evidence>
<proteinExistence type="predicted"/>
<dbReference type="AlphaFoldDB" id="A0A2P6MKU2"/>
<dbReference type="SUPFAM" id="SSF51556">
    <property type="entry name" value="Metallo-dependent hydrolases"/>
    <property type="match status" value="1"/>
</dbReference>
<dbReference type="PANTHER" id="PTHR10443:SF12">
    <property type="entry name" value="DIPEPTIDASE"/>
    <property type="match status" value="1"/>
</dbReference>
<dbReference type="Pfam" id="PF01244">
    <property type="entry name" value="Peptidase_M19"/>
    <property type="match status" value="1"/>
</dbReference>